<gene>
    <name evidence="1" type="ORF">BMG03_01075</name>
</gene>
<evidence type="ECO:0000313" key="1">
    <source>
        <dbReference type="EMBL" id="AQS46548.1"/>
    </source>
</evidence>
<dbReference type="RefSeq" id="WP_075775286.1">
    <property type="nucleotide sequence ID" value="NZ_CP019437.1"/>
</dbReference>
<name>A0ABM6ICW6_9RHOB</name>
<accession>A0ABM6ICW6</accession>
<protein>
    <submittedName>
        <fullName evidence="1">Uncharacterized protein</fullName>
    </submittedName>
</protein>
<dbReference type="EMBL" id="CP019437">
    <property type="protein sequence ID" value="AQS46548.1"/>
    <property type="molecule type" value="Genomic_DNA"/>
</dbReference>
<proteinExistence type="predicted"/>
<reference evidence="1 2" key="1">
    <citation type="submission" date="2017-01" db="EMBL/GenBank/DDBJ databases">
        <title>The complete genome sequence of a sulfur-oxidizing marine bacterium Thioclava sp. 25B10_4T.</title>
        <authorList>
            <person name="Liu Y."/>
            <person name="Lai Q."/>
            <person name="Shao Z."/>
        </authorList>
    </citation>
    <scope>NUCLEOTIDE SEQUENCE [LARGE SCALE GENOMIC DNA]</scope>
    <source>
        <strain evidence="1 2">25B10_4</strain>
    </source>
</reference>
<evidence type="ECO:0000313" key="2">
    <source>
        <dbReference type="Proteomes" id="UP000185622"/>
    </source>
</evidence>
<dbReference type="Proteomes" id="UP000185622">
    <property type="component" value="Chromosome"/>
</dbReference>
<keyword evidence="2" id="KW-1185">Reference proteome</keyword>
<organism evidence="1 2">
    <name type="scientific">Thioclava nitratireducens</name>
    <dbReference type="NCBI Taxonomy" id="1915078"/>
    <lineage>
        <taxon>Bacteria</taxon>
        <taxon>Pseudomonadati</taxon>
        <taxon>Pseudomonadota</taxon>
        <taxon>Alphaproteobacteria</taxon>
        <taxon>Rhodobacterales</taxon>
        <taxon>Paracoccaceae</taxon>
        <taxon>Thioclava</taxon>
    </lineage>
</organism>
<sequence>MTRSAPAQRSFASGEVSPLLWSRNDYIRNQTGLRTARGFLPLLEGGLTRAPGTWYKGRTKGDQAPRLIPFQFAIDDALILEFTPFVMRVWRYGALVEKDGAPYELAIPYDAAAIDRMTYVQSADVIYIADGARPVQKLKRFALDNWALEEAAFSNGPFRVQNLDKDFTISLAYSAAGDPEVELTASADVFTAGHIGALFMFEPQGYENIALWTSNTDVAVGDYMRNGGKIYKVTAGTNTGVQPPIHTDGIELADKGKGIKWEFISDGKGVVEITAVTDATHATGSITRKMPPNLVGGSTYRWSEGAWSDERGYPACLEIYDQRLVLAASESEPRTLWFSSVGGYTDFEPGVEADQSFAYTISGQASMNRIIGLRGGKRALHIFAIGQELSTRSDSQNQVIGPTTTVIGVDSSYGSSGAVPISPDGNPIIISRDGRRVMQISYSFQDDANTTTDLSRAAAHFGEEIFTQIAWQGSPQRLAWITLASGDPVVMLFNPTEEVLGWARVPLAGGTVESLAVTPAGSGDLDTVTMAVRRTVDGESRCYIEELADIYSASPLADFYDINHLFAGFKIPTTSAETSFSIPHLAGETVYAWTDAGEFGPLDVAADGTLTLPRAASRGVIGLFDTSHQAETLGVTAASPEGDMTGRKRRLHARVGVAIMRTAQGYMRAIERDLPHAVRERARVAIVPAQVSADLTEIYSGEVAVDVESGMATEVSLRIEPHGGAPLTITKITPTIQEAGR</sequence>